<dbReference type="InterPro" id="IPR042185">
    <property type="entry name" value="Serpin_sf_2"/>
</dbReference>
<dbReference type="PANTHER" id="PTHR11461">
    <property type="entry name" value="SERINE PROTEASE INHIBITOR, SERPIN"/>
    <property type="match status" value="1"/>
</dbReference>
<accession>A0A5N3X735</accession>
<keyword evidence="2" id="KW-0732">Signal</keyword>
<protein>
    <recommendedName>
        <fullName evidence="3">Serpin domain-containing protein</fullName>
    </recommendedName>
</protein>
<evidence type="ECO:0000313" key="5">
    <source>
        <dbReference type="Proteomes" id="UP000326062"/>
    </source>
</evidence>
<dbReference type="InterPro" id="IPR000215">
    <property type="entry name" value="Serpin_fam"/>
</dbReference>
<dbReference type="Gene3D" id="3.30.497.10">
    <property type="entry name" value="Antithrombin, subunit I, domain 2"/>
    <property type="match status" value="1"/>
</dbReference>
<feature type="chain" id="PRO_5024366466" description="Serpin domain-containing protein" evidence="2">
    <location>
        <begin position="19"/>
        <end position="326"/>
    </location>
</feature>
<evidence type="ECO:0000256" key="1">
    <source>
        <dbReference type="RuleBase" id="RU000411"/>
    </source>
</evidence>
<proteinExistence type="inferred from homology"/>
<feature type="domain" description="Serpin" evidence="3">
    <location>
        <begin position="59"/>
        <end position="323"/>
    </location>
</feature>
<dbReference type="Pfam" id="PF00079">
    <property type="entry name" value="Serpin"/>
    <property type="match status" value="1"/>
</dbReference>
<dbReference type="AlphaFoldDB" id="A0A5N3X735"/>
<dbReference type="GO" id="GO:0005615">
    <property type="term" value="C:extracellular space"/>
    <property type="evidence" value="ECO:0007669"/>
    <property type="project" value="InterPro"/>
</dbReference>
<dbReference type="GO" id="GO:0004867">
    <property type="term" value="F:serine-type endopeptidase inhibitor activity"/>
    <property type="evidence" value="ECO:0007669"/>
    <property type="project" value="InterPro"/>
</dbReference>
<gene>
    <name evidence="4" type="ORF">FD755_019004</name>
</gene>
<dbReference type="Proteomes" id="UP000326062">
    <property type="component" value="Chromosome 15"/>
</dbReference>
<dbReference type="InterPro" id="IPR042178">
    <property type="entry name" value="Serpin_sf_1"/>
</dbReference>
<organism evidence="4 5">
    <name type="scientific">Muntiacus reevesi</name>
    <name type="common">Reeves' muntjac</name>
    <name type="synonym">Cervus reevesi</name>
    <dbReference type="NCBI Taxonomy" id="9886"/>
    <lineage>
        <taxon>Eukaryota</taxon>
        <taxon>Metazoa</taxon>
        <taxon>Chordata</taxon>
        <taxon>Craniata</taxon>
        <taxon>Vertebrata</taxon>
        <taxon>Euteleostomi</taxon>
        <taxon>Mammalia</taxon>
        <taxon>Eutheria</taxon>
        <taxon>Laurasiatheria</taxon>
        <taxon>Artiodactyla</taxon>
        <taxon>Ruminantia</taxon>
        <taxon>Pecora</taxon>
        <taxon>Cervidae</taxon>
        <taxon>Muntiacinae</taxon>
        <taxon>Muntiacus</taxon>
    </lineage>
</organism>
<dbReference type="SUPFAM" id="SSF56574">
    <property type="entry name" value="Serpins"/>
    <property type="match status" value="1"/>
</dbReference>
<dbReference type="InterPro" id="IPR023796">
    <property type="entry name" value="Serpin_dom"/>
</dbReference>
<name>A0A5N3X735_MUNRE</name>
<sequence length="326" mass="36136">MHLAVFLLLLLAGRLVLFQGQLHPKYYGQGHVHHPHQAPGTGEGFSSLKITPGITTFALGFHHLMASQAPGGTMLPLEVSSHSRTQILEGLGFNLMHVSEFDSHQGFQNLLHTLYLPGNRLEICMCNALFLNSSAATSKTVSMTQIVNLVSKLNASTTMMLVNNVYFKGVYEASGYPAPLVSSQQVTCFCLVLWMDYQGNITTLFTLPNRGKMEQVEEVLTPKMLTRWSNLPWKSYFYRKLKLYLPKFSISVTLVFCGLWSLQASLSPDSCFLSFRKAILEVGEVGTQAAVVTGTLWLNRLFLVVIFSANAQSILFLGKVVNPTKP</sequence>
<dbReference type="PANTHER" id="PTHR11461:SF194">
    <property type="entry name" value="KALLISTATIN"/>
    <property type="match status" value="1"/>
</dbReference>
<dbReference type="Gene3D" id="2.30.39.10">
    <property type="entry name" value="Alpha-1-antitrypsin, domain 1"/>
    <property type="match status" value="1"/>
</dbReference>
<keyword evidence="5" id="KW-1185">Reference proteome</keyword>
<dbReference type="Gene3D" id="2.10.310.10">
    <property type="entry name" value="Serpins superfamily"/>
    <property type="match status" value="1"/>
</dbReference>
<comment type="caution">
    <text evidence="4">The sequence shown here is derived from an EMBL/GenBank/DDBJ whole genome shotgun (WGS) entry which is preliminary data.</text>
</comment>
<evidence type="ECO:0000313" key="4">
    <source>
        <dbReference type="EMBL" id="KAB0368999.1"/>
    </source>
</evidence>
<feature type="signal peptide" evidence="2">
    <location>
        <begin position="1"/>
        <end position="18"/>
    </location>
</feature>
<reference evidence="4 5" key="1">
    <citation type="submission" date="2019-06" db="EMBL/GenBank/DDBJ databases">
        <title>Discovery of a novel chromosome fission-fusion reversal in muntjac.</title>
        <authorList>
            <person name="Mudd A.B."/>
            <person name="Bredeson J.V."/>
            <person name="Baum R."/>
            <person name="Hockemeyer D."/>
            <person name="Rokhsar D.S."/>
        </authorList>
    </citation>
    <scope>NUCLEOTIDE SEQUENCE [LARGE SCALE GENOMIC DNA]</scope>
    <source>
        <strain evidence="4">UCam_UCB_Mr</strain>
        <tissue evidence="4">Fibroblast cell line</tissue>
    </source>
</reference>
<comment type="similarity">
    <text evidence="1">Belongs to the serpin family.</text>
</comment>
<dbReference type="EMBL" id="VCEB01000016">
    <property type="protein sequence ID" value="KAB0368999.1"/>
    <property type="molecule type" value="Genomic_DNA"/>
</dbReference>
<evidence type="ECO:0000256" key="2">
    <source>
        <dbReference type="SAM" id="SignalP"/>
    </source>
</evidence>
<evidence type="ECO:0000259" key="3">
    <source>
        <dbReference type="SMART" id="SM00093"/>
    </source>
</evidence>
<dbReference type="SMART" id="SM00093">
    <property type="entry name" value="SERPIN"/>
    <property type="match status" value="1"/>
</dbReference>
<dbReference type="InterPro" id="IPR036186">
    <property type="entry name" value="Serpin_sf"/>
</dbReference>